<feature type="chain" id="PRO_5003937273" description="TPM domain-containing protein" evidence="3">
    <location>
        <begin position="31"/>
        <end position="427"/>
    </location>
</feature>
<dbReference type="RefSeq" id="WP_015204001.1">
    <property type="nucleotide sequence ID" value="NC_019753.1"/>
</dbReference>
<name>K9W0I8_9CYAN</name>
<evidence type="ECO:0000259" key="4">
    <source>
        <dbReference type="Pfam" id="PF04536"/>
    </source>
</evidence>
<keyword evidence="3" id="KW-0732">Signal</keyword>
<evidence type="ECO:0000313" key="6">
    <source>
        <dbReference type="Proteomes" id="UP000010472"/>
    </source>
</evidence>
<reference evidence="5 6" key="1">
    <citation type="submission" date="2012-06" db="EMBL/GenBank/DDBJ databases">
        <title>Finished chromosome of genome of Crinalium epipsammum PCC 9333.</title>
        <authorList>
            <consortium name="US DOE Joint Genome Institute"/>
            <person name="Gugger M."/>
            <person name="Coursin T."/>
            <person name="Rippka R."/>
            <person name="Tandeau De Marsac N."/>
            <person name="Huntemann M."/>
            <person name="Wei C.-L."/>
            <person name="Han J."/>
            <person name="Detter J.C."/>
            <person name="Han C."/>
            <person name="Tapia R."/>
            <person name="Davenport K."/>
            <person name="Daligault H."/>
            <person name="Erkkila T."/>
            <person name="Gu W."/>
            <person name="Munk A.C.C."/>
            <person name="Teshima H."/>
            <person name="Xu Y."/>
            <person name="Chain P."/>
            <person name="Chen A."/>
            <person name="Krypides N."/>
            <person name="Mavromatis K."/>
            <person name="Markowitz V."/>
            <person name="Szeto E."/>
            <person name="Ivanova N."/>
            <person name="Mikhailova N."/>
            <person name="Ovchinnikova G."/>
            <person name="Pagani I."/>
            <person name="Pati A."/>
            <person name="Goodwin L."/>
            <person name="Peters L."/>
            <person name="Pitluck S."/>
            <person name="Woyke T."/>
            <person name="Kerfeld C."/>
        </authorList>
    </citation>
    <scope>NUCLEOTIDE SEQUENCE [LARGE SCALE GENOMIC DNA]</scope>
    <source>
        <strain evidence="5 6">PCC 9333</strain>
    </source>
</reference>
<feature type="signal peptide" evidence="3">
    <location>
        <begin position="1"/>
        <end position="30"/>
    </location>
</feature>
<dbReference type="InterPro" id="IPR007621">
    <property type="entry name" value="TPM_dom"/>
</dbReference>
<dbReference type="PANTHER" id="PTHR30373">
    <property type="entry name" value="UPF0603 PROTEIN YGCG"/>
    <property type="match status" value="1"/>
</dbReference>
<keyword evidence="6" id="KW-1185">Reference proteome</keyword>
<gene>
    <name evidence="5" type="ORF">Cri9333_3054</name>
</gene>
<dbReference type="EMBL" id="CP003620">
    <property type="protein sequence ID" value="AFZ13893.1"/>
    <property type="molecule type" value="Genomic_DNA"/>
</dbReference>
<sequence>MLSVAFISRKTVTTSLLTLAAISFPIASLAVNVEAVPNPRKVNSGWVTDMANILSQPTESKINQLISELEAKNGTEIAVVTVLDTKPSATPKQFATSLFNRWGIGKKGKDNGVLLLISKGERRVEIETGYGVEAILPDAKVGNIIARDITPRFKQRDFDGGTLVGTQAIVVALKGDISTKNIANHPQGNSQIITIQTDTIAGVHWLIYLLGGIAGGGVVAAVAYARSKHKVLLAPVGRSHVEGKRYYDEAIMRSLPVSCANCKTLLKKIVEGKLEPYLTEKEQLAAKLGNLKFVGWQCPNCSQQQPQLRIHLRSYCWGEGSKCPQCQEFTIEQKHKILEKPTRYKSGKQLAIKHCHNCSYHAEIEERIPPRPPSPPPHNGGGNSGSFITNYSGGSFSGSGGFNGGSSGGGGSFGGGSSGGGGAGGGW</sequence>
<dbReference type="Pfam" id="PF04536">
    <property type="entry name" value="TPM_phosphatase"/>
    <property type="match status" value="1"/>
</dbReference>
<dbReference type="PATRIC" id="fig|1173022.3.peg.3305"/>
<dbReference type="STRING" id="1173022.Cri9333_3054"/>
<feature type="region of interest" description="Disordered" evidence="1">
    <location>
        <begin position="366"/>
        <end position="427"/>
    </location>
</feature>
<keyword evidence="2" id="KW-0812">Transmembrane</keyword>
<dbReference type="eggNOG" id="COG1512">
    <property type="taxonomic scope" value="Bacteria"/>
</dbReference>
<keyword evidence="2" id="KW-0472">Membrane</keyword>
<feature type="compositionally biased region" description="Gly residues" evidence="1">
    <location>
        <begin position="395"/>
        <end position="427"/>
    </location>
</feature>
<evidence type="ECO:0000313" key="5">
    <source>
        <dbReference type="EMBL" id="AFZ13893.1"/>
    </source>
</evidence>
<evidence type="ECO:0000256" key="2">
    <source>
        <dbReference type="SAM" id="Phobius"/>
    </source>
</evidence>
<accession>K9W0I8</accession>
<dbReference type="AlphaFoldDB" id="K9W0I8"/>
<dbReference type="Proteomes" id="UP000010472">
    <property type="component" value="Chromosome"/>
</dbReference>
<feature type="transmembrane region" description="Helical" evidence="2">
    <location>
        <begin position="205"/>
        <end position="225"/>
    </location>
</feature>
<feature type="domain" description="TPM" evidence="4">
    <location>
        <begin position="47"/>
        <end position="170"/>
    </location>
</feature>
<dbReference type="KEGG" id="cep:Cri9333_3054"/>
<evidence type="ECO:0000256" key="1">
    <source>
        <dbReference type="SAM" id="MobiDB-lite"/>
    </source>
</evidence>
<protein>
    <recommendedName>
        <fullName evidence="4">TPM domain-containing protein</fullName>
    </recommendedName>
</protein>
<proteinExistence type="predicted"/>
<dbReference type="PANTHER" id="PTHR30373:SF2">
    <property type="entry name" value="UPF0603 PROTEIN YGCG"/>
    <property type="match status" value="1"/>
</dbReference>
<dbReference type="Gene3D" id="3.10.310.50">
    <property type="match status" value="1"/>
</dbReference>
<evidence type="ECO:0000256" key="3">
    <source>
        <dbReference type="SAM" id="SignalP"/>
    </source>
</evidence>
<dbReference type="OrthoDB" id="9810918at2"/>
<keyword evidence="2" id="KW-1133">Transmembrane helix</keyword>
<dbReference type="HOGENOM" id="CLU_035211_4_0_3"/>
<organism evidence="5 6">
    <name type="scientific">Crinalium epipsammum PCC 9333</name>
    <dbReference type="NCBI Taxonomy" id="1173022"/>
    <lineage>
        <taxon>Bacteria</taxon>
        <taxon>Bacillati</taxon>
        <taxon>Cyanobacteriota</taxon>
        <taxon>Cyanophyceae</taxon>
        <taxon>Gomontiellales</taxon>
        <taxon>Gomontiellaceae</taxon>
        <taxon>Crinalium</taxon>
    </lineage>
</organism>